<dbReference type="InterPro" id="IPR005651">
    <property type="entry name" value="Trm112-like"/>
</dbReference>
<dbReference type="RefSeq" id="WP_139464777.1">
    <property type="nucleotide sequence ID" value="NZ_VDHJ01000002.1"/>
</dbReference>
<dbReference type="PANTHER" id="PTHR33505:SF4">
    <property type="entry name" value="PROTEIN PREY, MITOCHONDRIAL"/>
    <property type="match status" value="1"/>
</dbReference>
<dbReference type="GO" id="GO:0005829">
    <property type="term" value="C:cytosol"/>
    <property type="evidence" value="ECO:0007669"/>
    <property type="project" value="TreeGrafter"/>
</dbReference>
<dbReference type="Pfam" id="PF03966">
    <property type="entry name" value="Trm112p"/>
    <property type="match status" value="1"/>
</dbReference>
<dbReference type="HAMAP" id="MF_01187">
    <property type="entry name" value="UPF0434"/>
    <property type="match status" value="1"/>
</dbReference>
<keyword evidence="3" id="KW-1185">Reference proteome</keyword>
<proteinExistence type="inferred from homology"/>
<evidence type="ECO:0000313" key="2">
    <source>
        <dbReference type="EMBL" id="TNL99861.1"/>
    </source>
</evidence>
<dbReference type="Proteomes" id="UP000312032">
    <property type="component" value="Unassembled WGS sequence"/>
</dbReference>
<protein>
    <recommendedName>
        <fullName evidence="1">UPF0434 protein FHE74_02170</fullName>
    </recommendedName>
</protein>
<evidence type="ECO:0000256" key="1">
    <source>
        <dbReference type="HAMAP-Rule" id="MF_01187"/>
    </source>
</evidence>
<reference evidence="2 3" key="1">
    <citation type="submission" date="2019-06" db="EMBL/GenBank/DDBJ databases">
        <authorList>
            <person name="Li J."/>
        </authorList>
    </citation>
    <scope>NUCLEOTIDE SEQUENCE [LARGE SCALE GENOMIC DNA]</scope>
    <source>
        <strain evidence="2 3">LMG 28165</strain>
    </source>
</reference>
<dbReference type="PANTHER" id="PTHR33505">
    <property type="entry name" value="ZGC:162634"/>
    <property type="match status" value="1"/>
</dbReference>
<dbReference type="SUPFAM" id="SSF158997">
    <property type="entry name" value="Trm112p-like"/>
    <property type="match status" value="1"/>
</dbReference>
<dbReference type="OrthoDB" id="9812205at2"/>
<gene>
    <name evidence="2" type="ORF">FHE74_02170</name>
</gene>
<comment type="similarity">
    <text evidence="1">Belongs to the UPF0434 family.</text>
</comment>
<organism evidence="2 3">
    <name type="scientific">Corynebacterium tapiri</name>
    <dbReference type="NCBI Taxonomy" id="1448266"/>
    <lineage>
        <taxon>Bacteria</taxon>
        <taxon>Bacillati</taxon>
        <taxon>Actinomycetota</taxon>
        <taxon>Actinomycetes</taxon>
        <taxon>Mycobacteriales</taxon>
        <taxon>Corynebacteriaceae</taxon>
        <taxon>Corynebacterium</taxon>
    </lineage>
</organism>
<comment type="caution">
    <text evidence="2">The sequence shown here is derived from an EMBL/GenBank/DDBJ whole genome shotgun (WGS) entry which is preliminary data.</text>
</comment>
<accession>A0A5C4U858</accession>
<dbReference type="Gene3D" id="2.20.25.10">
    <property type="match status" value="1"/>
</dbReference>
<name>A0A5C4U858_9CORY</name>
<dbReference type="EMBL" id="VDHJ01000002">
    <property type="protein sequence ID" value="TNL99861.1"/>
    <property type="molecule type" value="Genomic_DNA"/>
</dbReference>
<sequence>MSLDPKLLDVLVCPIDHGPLEYREDEQVLVNTRRGIAYRIDNGIPVMLIDEAEEWPGTGTSDQEEVE</sequence>
<evidence type="ECO:0000313" key="3">
    <source>
        <dbReference type="Proteomes" id="UP000312032"/>
    </source>
</evidence>
<dbReference type="AlphaFoldDB" id="A0A5C4U858"/>